<sequence length="155" mass="17391">MAALAGVSPTTASAALQRLLALGLVSHNAEKVARGRVRSMDRWRARQRAWDGSLVRAVRRVTLPEREQTDASDAVPRRFHHLFWNAKPVRLSATQDGEYIAGRLLDADDVGAWAWVLEHIGSDDLRRALSRRGVTDRQRALVDNWLAEPGADRHR</sequence>
<reference evidence="2" key="1">
    <citation type="journal article" date="2019" name="Int. J. Syst. Evol. Microbiol.">
        <title>The Global Catalogue of Microorganisms (GCM) 10K type strain sequencing project: providing services to taxonomists for standard genome sequencing and annotation.</title>
        <authorList>
            <consortium name="The Broad Institute Genomics Platform"/>
            <consortium name="The Broad Institute Genome Sequencing Center for Infectious Disease"/>
            <person name="Wu L."/>
            <person name="Ma J."/>
        </authorList>
    </citation>
    <scope>NUCLEOTIDE SEQUENCE [LARGE SCALE GENOMIC DNA]</scope>
    <source>
        <strain evidence="2">JCM 16546</strain>
    </source>
</reference>
<comment type="caution">
    <text evidence="1">The sequence shown here is derived from an EMBL/GenBank/DDBJ whole genome shotgun (WGS) entry which is preliminary data.</text>
</comment>
<proteinExistence type="predicted"/>
<gene>
    <name evidence="1" type="ORF">GCM10022202_27160</name>
</gene>
<protein>
    <recommendedName>
        <fullName evidence="3">MarR family transcriptional regulator</fullName>
    </recommendedName>
</protein>
<name>A0ABP7BPS8_9MICO</name>
<evidence type="ECO:0000313" key="1">
    <source>
        <dbReference type="EMBL" id="GAA3663845.1"/>
    </source>
</evidence>
<evidence type="ECO:0000313" key="2">
    <source>
        <dbReference type="Proteomes" id="UP001410795"/>
    </source>
</evidence>
<evidence type="ECO:0008006" key="3">
    <source>
        <dbReference type="Google" id="ProtNLM"/>
    </source>
</evidence>
<dbReference type="Proteomes" id="UP001410795">
    <property type="component" value="Unassembled WGS sequence"/>
</dbReference>
<organism evidence="1 2">
    <name type="scientific">Microbacterium marinilacus</name>
    <dbReference type="NCBI Taxonomy" id="415209"/>
    <lineage>
        <taxon>Bacteria</taxon>
        <taxon>Bacillati</taxon>
        <taxon>Actinomycetota</taxon>
        <taxon>Actinomycetes</taxon>
        <taxon>Micrococcales</taxon>
        <taxon>Microbacteriaceae</taxon>
        <taxon>Microbacterium</taxon>
    </lineage>
</organism>
<dbReference type="EMBL" id="BAAAYV010000015">
    <property type="protein sequence ID" value="GAA3663845.1"/>
    <property type="molecule type" value="Genomic_DNA"/>
</dbReference>
<keyword evidence="2" id="KW-1185">Reference proteome</keyword>
<accession>A0ABP7BPS8</accession>